<organism evidence="1 2">
    <name type="scientific">Malus domestica</name>
    <name type="common">Apple</name>
    <name type="synonym">Pyrus malus</name>
    <dbReference type="NCBI Taxonomy" id="3750"/>
    <lineage>
        <taxon>Eukaryota</taxon>
        <taxon>Viridiplantae</taxon>
        <taxon>Streptophyta</taxon>
        <taxon>Embryophyta</taxon>
        <taxon>Tracheophyta</taxon>
        <taxon>Spermatophyta</taxon>
        <taxon>Magnoliopsida</taxon>
        <taxon>eudicotyledons</taxon>
        <taxon>Gunneridae</taxon>
        <taxon>Pentapetalae</taxon>
        <taxon>rosids</taxon>
        <taxon>fabids</taxon>
        <taxon>Rosales</taxon>
        <taxon>Rosaceae</taxon>
        <taxon>Amygdaloideae</taxon>
        <taxon>Maleae</taxon>
        <taxon>Malus</taxon>
    </lineage>
</organism>
<dbReference type="EMBL" id="RDQH01000330">
    <property type="protein sequence ID" value="RXI01302.1"/>
    <property type="molecule type" value="Genomic_DNA"/>
</dbReference>
<proteinExistence type="predicted"/>
<dbReference type="Gene3D" id="3.80.10.10">
    <property type="entry name" value="Ribonuclease Inhibitor"/>
    <property type="match status" value="1"/>
</dbReference>
<sequence>MDRKTLLPLFSHESSALSLSLLRYLPLLPICRDKFAAKLKSETTCLLCFFCGTTIPDSYGNMSKLFKLSLRNCNLQGPIPDLSTIPNLGYAKVNQANKIQKENSTFVASNAHGEKYRKPKPTNLKPFRFRTDERRMFKEATLEKKAHAPLK</sequence>
<dbReference type="Proteomes" id="UP000290289">
    <property type="component" value="Chromosome 4"/>
</dbReference>
<keyword evidence="2" id="KW-1185">Reference proteome</keyword>
<name>A0A498K7H7_MALDO</name>
<reference evidence="1 2" key="1">
    <citation type="submission" date="2018-10" db="EMBL/GenBank/DDBJ databases">
        <title>A high-quality apple genome assembly.</title>
        <authorList>
            <person name="Hu J."/>
        </authorList>
    </citation>
    <scope>NUCLEOTIDE SEQUENCE [LARGE SCALE GENOMIC DNA]</scope>
    <source>
        <strain evidence="2">cv. HFTH1</strain>
        <tissue evidence="1">Young leaf</tissue>
    </source>
</reference>
<dbReference type="PANTHER" id="PTHR37241:SF1">
    <property type="entry name" value="NEUROFILAMENT HEAVY PROTEIN"/>
    <property type="match status" value="1"/>
</dbReference>
<gene>
    <name evidence="1" type="ORF">DVH24_001536</name>
</gene>
<dbReference type="AlphaFoldDB" id="A0A498K7H7"/>
<evidence type="ECO:0000313" key="1">
    <source>
        <dbReference type="EMBL" id="RXI01302.1"/>
    </source>
</evidence>
<evidence type="ECO:0000313" key="2">
    <source>
        <dbReference type="Proteomes" id="UP000290289"/>
    </source>
</evidence>
<protein>
    <submittedName>
        <fullName evidence="1">Uncharacterized protein</fullName>
    </submittedName>
</protein>
<dbReference type="InterPro" id="IPR032675">
    <property type="entry name" value="LRR_dom_sf"/>
</dbReference>
<comment type="caution">
    <text evidence="1">The sequence shown here is derived from an EMBL/GenBank/DDBJ whole genome shotgun (WGS) entry which is preliminary data.</text>
</comment>
<dbReference type="PANTHER" id="PTHR37241">
    <property type="entry name" value="NEUROFILAMENT HEAVY PROTEIN"/>
    <property type="match status" value="1"/>
</dbReference>
<accession>A0A498K7H7</accession>